<dbReference type="EMBL" id="JAIWYP010000011">
    <property type="protein sequence ID" value="KAH3739040.1"/>
    <property type="molecule type" value="Genomic_DNA"/>
</dbReference>
<keyword evidence="3" id="KW-1185">Reference proteome</keyword>
<feature type="transmembrane region" description="Helical" evidence="1">
    <location>
        <begin position="6"/>
        <end position="33"/>
    </location>
</feature>
<accession>A0A9D4D6L1</accession>
<protein>
    <submittedName>
        <fullName evidence="2">Uncharacterized protein</fullName>
    </submittedName>
</protein>
<evidence type="ECO:0000313" key="3">
    <source>
        <dbReference type="Proteomes" id="UP000828390"/>
    </source>
</evidence>
<keyword evidence="1" id="KW-0812">Transmembrane</keyword>
<keyword evidence="1" id="KW-0472">Membrane</keyword>
<proteinExistence type="predicted"/>
<evidence type="ECO:0000256" key="1">
    <source>
        <dbReference type="SAM" id="Phobius"/>
    </source>
</evidence>
<reference evidence="2" key="1">
    <citation type="journal article" date="2019" name="bioRxiv">
        <title>The Genome of the Zebra Mussel, Dreissena polymorpha: A Resource for Invasive Species Research.</title>
        <authorList>
            <person name="McCartney M.A."/>
            <person name="Auch B."/>
            <person name="Kono T."/>
            <person name="Mallez S."/>
            <person name="Zhang Y."/>
            <person name="Obille A."/>
            <person name="Becker A."/>
            <person name="Abrahante J.E."/>
            <person name="Garbe J."/>
            <person name="Badalamenti J.P."/>
            <person name="Herman A."/>
            <person name="Mangelson H."/>
            <person name="Liachko I."/>
            <person name="Sullivan S."/>
            <person name="Sone E.D."/>
            <person name="Koren S."/>
            <person name="Silverstein K.A.T."/>
            <person name="Beckman K.B."/>
            <person name="Gohl D.M."/>
        </authorList>
    </citation>
    <scope>NUCLEOTIDE SEQUENCE</scope>
    <source>
        <strain evidence="2">Duluth1</strain>
        <tissue evidence="2">Whole animal</tissue>
    </source>
</reference>
<keyword evidence="1" id="KW-1133">Transmembrane helix</keyword>
<gene>
    <name evidence="2" type="ORF">DPMN_045685</name>
</gene>
<comment type="caution">
    <text evidence="2">The sequence shown here is derived from an EMBL/GenBank/DDBJ whole genome shotgun (WGS) entry which is preliminary data.</text>
</comment>
<name>A0A9D4D6L1_DREPO</name>
<reference evidence="2" key="2">
    <citation type="submission" date="2020-11" db="EMBL/GenBank/DDBJ databases">
        <authorList>
            <person name="McCartney M.A."/>
            <person name="Auch B."/>
            <person name="Kono T."/>
            <person name="Mallez S."/>
            <person name="Becker A."/>
            <person name="Gohl D.M."/>
            <person name="Silverstein K.A.T."/>
            <person name="Koren S."/>
            <person name="Bechman K.B."/>
            <person name="Herman A."/>
            <person name="Abrahante J.E."/>
            <person name="Garbe J."/>
        </authorList>
    </citation>
    <scope>NUCLEOTIDE SEQUENCE</scope>
    <source>
        <strain evidence="2">Duluth1</strain>
        <tissue evidence="2">Whole animal</tissue>
    </source>
</reference>
<dbReference type="Proteomes" id="UP000828390">
    <property type="component" value="Unassembled WGS sequence"/>
</dbReference>
<organism evidence="2 3">
    <name type="scientific">Dreissena polymorpha</name>
    <name type="common">Zebra mussel</name>
    <name type="synonym">Mytilus polymorpha</name>
    <dbReference type="NCBI Taxonomy" id="45954"/>
    <lineage>
        <taxon>Eukaryota</taxon>
        <taxon>Metazoa</taxon>
        <taxon>Spiralia</taxon>
        <taxon>Lophotrochozoa</taxon>
        <taxon>Mollusca</taxon>
        <taxon>Bivalvia</taxon>
        <taxon>Autobranchia</taxon>
        <taxon>Heteroconchia</taxon>
        <taxon>Euheterodonta</taxon>
        <taxon>Imparidentia</taxon>
        <taxon>Neoheterodontei</taxon>
        <taxon>Myida</taxon>
        <taxon>Dreissenoidea</taxon>
        <taxon>Dreissenidae</taxon>
        <taxon>Dreissena</taxon>
    </lineage>
</organism>
<sequence>MMTDTNSISIVIVITLLVGAAVANLCCFCYCWYKSWYKRGDNDGNRGWIVSTGNFANTVIYQNTGLPIAINTQHPVGNSECLHTECVSYEPGRNIGLGMHNSLRNDDAQRVGMRTNHATFSGQNFRENARPESEGPLVDWRLVENTARPPPA</sequence>
<evidence type="ECO:0000313" key="2">
    <source>
        <dbReference type="EMBL" id="KAH3739040.1"/>
    </source>
</evidence>
<dbReference type="AlphaFoldDB" id="A0A9D4D6L1"/>